<evidence type="ECO:0008006" key="2">
    <source>
        <dbReference type="Google" id="ProtNLM"/>
    </source>
</evidence>
<gene>
    <name evidence="1" type="ORF">METZ01_LOCUS97407</name>
</gene>
<dbReference type="SUPFAM" id="SSF56235">
    <property type="entry name" value="N-terminal nucleophile aminohydrolases (Ntn hydrolases)"/>
    <property type="match status" value="1"/>
</dbReference>
<name>A0A381VY46_9ZZZZ</name>
<proteinExistence type="predicted"/>
<dbReference type="PANTHER" id="PTHR43199:SF1">
    <property type="entry name" value="GLUTATHIONE HYDROLASE PROENZYME"/>
    <property type="match status" value="1"/>
</dbReference>
<organism evidence="1">
    <name type="scientific">marine metagenome</name>
    <dbReference type="NCBI Taxonomy" id="408172"/>
    <lineage>
        <taxon>unclassified sequences</taxon>
        <taxon>metagenomes</taxon>
        <taxon>ecological metagenomes</taxon>
    </lineage>
</organism>
<dbReference type="PANTHER" id="PTHR43199">
    <property type="entry name" value="GLUTATHIONE HYDROLASE"/>
    <property type="match status" value="1"/>
</dbReference>
<sequence length="224" mass="24354">MTKGMVCAPQPEAVEAGVMALRRGGNAVDAAITCALVQTVVDPMMCGIAGFGTVQLYLPKAGHHGFIDFHTTAPGGATETMWENQIKTQARDGFGFILHNRANECGYEAIMTPGSLKAYAEAVADYGTFDWKDIIQPAIDHAEDGFVIRPHVDEFWSAANVMGRMSAADKLREFPASRQIYCDADGNTYPVGERVKNPDMKLTLERIRDGGAEIFYSGDLAEEI</sequence>
<evidence type="ECO:0000313" key="1">
    <source>
        <dbReference type="EMBL" id="SVA44553.1"/>
    </source>
</evidence>
<dbReference type="InterPro" id="IPR051792">
    <property type="entry name" value="GGT_bact"/>
</dbReference>
<dbReference type="Pfam" id="PF01019">
    <property type="entry name" value="G_glu_transpept"/>
    <property type="match status" value="1"/>
</dbReference>
<reference evidence="1" key="1">
    <citation type="submission" date="2018-05" db="EMBL/GenBank/DDBJ databases">
        <authorList>
            <person name="Lanie J.A."/>
            <person name="Ng W.-L."/>
            <person name="Kazmierczak K.M."/>
            <person name="Andrzejewski T.M."/>
            <person name="Davidsen T.M."/>
            <person name="Wayne K.J."/>
            <person name="Tettelin H."/>
            <person name="Glass J.I."/>
            <person name="Rusch D."/>
            <person name="Podicherti R."/>
            <person name="Tsui H.-C.T."/>
            <person name="Winkler M.E."/>
        </authorList>
    </citation>
    <scope>NUCLEOTIDE SEQUENCE</scope>
</reference>
<accession>A0A381VY46</accession>
<dbReference type="PRINTS" id="PR01210">
    <property type="entry name" value="GGTRANSPTASE"/>
</dbReference>
<dbReference type="AlphaFoldDB" id="A0A381VY46"/>
<protein>
    <recommendedName>
        <fullName evidence="2">Gamma-glutamyltransferase</fullName>
    </recommendedName>
</protein>
<dbReference type="EMBL" id="UINC01009974">
    <property type="protein sequence ID" value="SVA44553.1"/>
    <property type="molecule type" value="Genomic_DNA"/>
</dbReference>
<dbReference type="InterPro" id="IPR029055">
    <property type="entry name" value="Ntn_hydrolases_N"/>
</dbReference>
<feature type="non-terminal residue" evidence="1">
    <location>
        <position position="224"/>
    </location>
</feature>